<dbReference type="PROSITE" id="PS51779">
    <property type="entry name" value="POTRA"/>
    <property type="match status" value="1"/>
</dbReference>
<evidence type="ECO:0000256" key="5">
    <source>
        <dbReference type="ARBA" id="ARBA00022989"/>
    </source>
</evidence>
<dbReference type="PANTHER" id="PTHR37820">
    <property type="entry name" value="CELL DIVISION PROTEIN DIVIB"/>
    <property type="match status" value="1"/>
</dbReference>
<evidence type="ECO:0000256" key="3">
    <source>
        <dbReference type="ARBA" id="ARBA00022618"/>
    </source>
</evidence>
<keyword evidence="5 8" id="KW-1133">Transmembrane helix</keyword>
<dbReference type="HAMAP" id="MF_00911">
    <property type="entry name" value="FtsQ_subfam"/>
    <property type="match status" value="1"/>
</dbReference>
<dbReference type="Gene3D" id="3.10.20.310">
    <property type="entry name" value="membrane protein fhac"/>
    <property type="match status" value="1"/>
</dbReference>
<dbReference type="GO" id="GO:0043093">
    <property type="term" value="P:FtsZ-dependent cytokinesis"/>
    <property type="evidence" value="ECO:0007669"/>
    <property type="project" value="UniProtKB-UniRule"/>
</dbReference>
<proteinExistence type="inferred from homology"/>
<protein>
    <recommendedName>
        <fullName evidence="8">Cell division protein FtsQ</fullName>
    </recommendedName>
</protein>
<evidence type="ECO:0000313" key="10">
    <source>
        <dbReference type="EMBL" id="GIM78497.1"/>
    </source>
</evidence>
<keyword evidence="3 8" id="KW-0132">Cell division</keyword>
<dbReference type="EMBL" id="BOQL01000073">
    <property type="protein sequence ID" value="GIM78497.1"/>
    <property type="molecule type" value="Genomic_DNA"/>
</dbReference>
<evidence type="ECO:0000256" key="8">
    <source>
        <dbReference type="HAMAP-Rule" id="MF_00911"/>
    </source>
</evidence>
<evidence type="ECO:0000256" key="6">
    <source>
        <dbReference type="ARBA" id="ARBA00023136"/>
    </source>
</evidence>
<dbReference type="GO" id="GO:0032153">
    <property type="term" value="C:cell division site"/>
    <property type="evidence" value="ECO:0007669"/>
    <property type="project" value="UniProtKB-UniRule"/>
</dbReference>
<comment type="similarity">
    <text evidence="8">Belongs to the FtsQ/DivIB family. FtsQ subfamily.</text>
</comment>
<evidence type="ECO:0000256" key="1">
    <source>
        <dbReference type="ARBA" id="ARBA00004370"/>
    </source>
</evidence>
<evidence type="ECO:0000259" key="9">
    <source>
        <dbReference type="PROSITE" id="PS51779"/>
    </source>
</evidence>
<accession>A0A919SW58</accession>
<dbReference type="InterPro" id="IPR013685">
    <property type="entry name" value="POTRA_FtsQ_type"/>
</dbReference>
<dbReference type="InterPro" id="IPR005548">
    <property type="entry name" value="Cell_div_FtsQ/DivIB_C"/>
</dbReference>
<dbReference type="GO" id="GO:0005886">
    <property type="term" value="C:plasma membrane"/>
    <property type="evidence" value="ECO:0007669"/>
    <property type="project" value="UniProtKB-SubCell"/>
</dbReference>
<dbReference type="RefSeq" id="WP_212993909.1">
    <property type="nucleotide sequence ID" value="NZ_BAABEA010000026.1"/>
</dbReference>
<dbReference type="AlphaFoldDB" id="A0A919SW58"/>
<sequence>MSDGGGGRSWRLVRADTDAVPTSVRRFMARARRRKLRAALPWAVTAGVLAVVGALAWLVYGTSVLGVRQVEVVGTDSLAPLQVQEAAAVRMQQPLAGVDLDRIRGRVEGLPPVDRAVVSRSWPGTVVIEVVERTPVAAVPVGKEFTLIDGEGVAYRTVPQRPAGLPLAQLAAPGPDDINTRSALTVLSSLTAELREQVVSITVQAPAQVRLGLRKDREVFWGDETQSERKAQVATALLERKGDTIDVSAPDVVTIR</sequence>
<comment type="function">
    <text evidence="8">Essential cell division protein.</text>
</comment>
<dbReference type="InterPro" id="IPR026579">
    <property type="entry name" value="FtsQ"/>
</dbReference>
<dbReference type="Pfam" id="PF08478">
    <property type="entry name" value="POTRA_1"/>
    <property type="match status" value="1"/>
</dbReference>
<comment type="subcellular location">
    <subcellularLocation>
        <location evidence="8">Cell membrane</location>
        <topology evidence="8">Single-pass type II membrane protein</topology>
    </subcellularLocation>
    <subcellularLocation>
        <location evidence="1">Membrane</location>
    </subcellularLocation>
    <text evidence="8">Localizes to the division septum.</text>
</comment>
<feature type="domain" description="POTRA" evidence="9">
    <location>
        <begin position="65"/>
        <end position="133"/>
    </location>
</feature>
<comment type="caution">
    <text evidence="10">The sequence shown here is derived from an EMBL/GenBank/DDBJ whole genome shotgun (WGS) entry which is preliminary data.</text>
</comment>
<reference evidence="10" key="1">
    <citation type="submission" date="2021-03" db="EMBL/GenBank/DDBJ databases">
        <title>Whole genome shotgun sequence of Actinoplanes auranticolor NBRC 12245.</title>
        <authorList>
            <person name="Komaki H."/>
            <person name="Tamura T."/>
        </authorList>
    </citation>
    <scope>NUCLEOTIDE SEQUENCE</scope>
    <source>
        <strain evidence="10">NBRC 12245</strain>
    </source>
</reference>
<keyword evidence="2 8" id="KW-1003">Cell membrane</keyword>
<evidence type="ECO:0000256" key="7">
    <source>
        <dbReference type="ARBA" id="ARBA00023306"/>
    </source>
</evidence>
<feature type="transmembrane region" description="Helical" evidence="8">
    <location>
        <begin position="38"/>
        <end position="60"/>
    </location>
</feature>
<keyword evidence="4 8" id="KW-0812">Transmembrane</keyword>
<dbReference type="InterPro" id="IPR034746">
    <property type="entry name" value="POTRA"/>
</dbReference>
<dbReference type="PANTHER" id="PTHR37820:SF1">
    <property type="entry name" value="CELL DIVISION PROTEIN FTSQ"/>
    <property type="match status" value="1"/>
</dbReference>
<evidence type="ECO:0000256" key="4">
    <source>
        <dbReference type="ARBA" id="ARBA00022692"/>
    </source>
</evidence>
<keyword evidence="7 8" id="KW-0131">Cell cycle</keyword>
<dbReference type="Proteomes" id="UP000681340">
    <property type="component" value="Unassembled WGS sequence"/>
</dbReference>
<evidence type="ECO:0000313" key="11">
    <source>
        <dbReference type="Proteomes" id="UP000681340"/>
    </source>
</evidence>
<gene>
    <name evidence="8 10" type="primary">ftsQ</name>
    <name evidence="10" type="ORF">Aau02nite_81120</name>
</gene>
<dbReference type="Pfam" id="PF03799">
    <property type="entry name" value="FtsQ_DivIB_C"/>
    <property type="match status" value="1"/>
</dbReference>
<keyword evidence="11" id="KW-1185">Reference proteome</keyword>
<evidence type="ECO:0000256" key="2">
    <source>
        <dbReference type="ARBA" id="ARBA00022475"/>
    </source>
</evidence>
<keyword evidence="6 8" id="KW-0472">Membrane</keyword>
<organism evidence="10 11">
    <name type="scientific">Actinoplanes auranticolor</name>
    <dbReference type="NCBI Taxonomy" id="47988"/>
    <lineage>
        <taxon>Bacteria</taxon>
        <taxon>Bacillati</taxon>
        <taxon>Actinomycetota</taxon>
        <taxon>Actinomycetes</taxon>
        <taxon>Micromonosporales</taxon>
        <taxon>Micromonosporaceae</taxon>
        <taxon>Actinoplanes</taxon>
    </lineage>
</organism>
<dbReference type="InterPro" id="IPR050487">
    <property type="entry name" value="FtsQ_DivIB"/>
</dbReference>
<name>A0A919SW58_9ACTN</name>
<dbReference type="GO" id="GO:0090529">
    <property type="term" value="P:cell septum assembly"/>
    <property type="evidence" value="ECO:0007669"/>
    <property type="project" value="InterPro"/>
</dbReference>